<dbReference type="PANTHER" id="PTHR43072:SF23">
    <property type="entry name" value="UPF0039 PROTEIN C11D3.02C"/>
    <property type="match status" value="1"/>
</dbReference>
<protein>
    <submittedName>
        <fullName evidence="4">N-acetyltransferase</fullName>
    </submittedName>
</protein>
<organism evidence="4 5">
    <name type="scientific">Candidatus Vagococcus giribetii</name>
    <dbReference type="NCBI Taxonomy" id="2230876"/>
    <lineage>
        <taxon>Bacteria</taxon>
        <taxon>Bacillati</taxon>
        <taxon>Bacillota</taxon>
        <taxon>Bacilli</taxon>
        <taxon>Lactobacillales</taxon>
        <taxon>Enterococcaceae</taxon>
        <taxon>Vagococcus</taxon>
    </lineage>
</organism>
<dbReference type="Proteomes" id="UP000664857">
    <property type="component" value="Unassembled WGS sequence"/>
</dbReference>
<dbReference type="PANTHER" id="PTHR43072">
    <property type="entry name" value="N-ACETYLTRANSFERASE"/>
    <property type="match status" value="1"/>
</dbReference>
<dbReference type="Gene3D" id="3.40.630.30">
    <property type="match status" value="1"/>
</dbReference>
<keyword evidence="1" id="KW-0808">Transferase</keyword>
<evidence type="ECO:0000256" key="1">
    <source>
        <dbReference type="ARBA" id="ARBA00022679"/>
    </source>
</evidence>
<reference evidence="4 5" key="1">
    <citation type="submission" date="2021-03" db="EMBL/GenBank/DDBJ databases">
        <title>Enterococcal diversity collection.</title>
        <authorList>
            <person name="Gilmore M.S."/>
            <person name="Schwartzman J."/>
            <person name="Van Tyne D."/>
            <person name="Martin M."/>
            <person name="Earl A.M."/>
            <person name="Manson A.L."/>
            <person name="Straub T."/>
            <person name="Salamzade R."/>
            <person name="Saavedra J."/>
            <person name="Lebreton F."/>
            <person name="Prichula J."/>
            <person name="Schaufler K."/>
            <person name="Gaca A."/>
            <person name="Sgardioli B."/>
            <person name="Wagenaar J."/>
            <person name="Strong T."/>
        </authorList>
    </citation>
    <scope>NUCLEOTIDE SEQUENCE [LARGE SCALE GENOMIC DNA]</scope>
    <source>
        <strain evidence="4 5">DIV0080</strain>
    </source>
</reference>
<comment type="caution">
    <text evidence="4">The sequence shown here is derived from an EMBL/GenBank/DDBJ whole genome shotgun (WGS) entry which is preliminary data.</text>
</comment>
<evidence type="ECO:0000259" key="3">
    <source>
        <dbReference type="PROSITE" id="PS51186"/>
    </source>
</evidence>
<dbReference type="PROSITE" id="PS51186">
    <property type="entry name" value="GNAT"/>
    <property type="match status" value="1"/>
</dbReference>
<dbReference type="EMBL" id="JAFLVX010000005">
    <property type="protein sequence ID" value="MBO0475737.1"/>
    <property type="molecule type" value="Genomic_DNA"/>
</dbReference>
<sequence>MNPVLRFAKLDDLPDIVAIYNQTIPSRMVTADLEPVSIASRKDWFHQHQSDNYPLWVLEIDGQIAGWLSLSPFKERAAYQHTVEISLYIEASYRGQHLGHYCLNFLETAIENYDFETIIALVFGHNLASQSLFAKHGYFLLGRLPQVARLDDTYQDLLFLGKRYTKDITEHHS</sequence>
<proteinExistence type="predicted"/>
<evidence type="ECO:0000313" key="4">
    <source>
        <dbReference type="EMBL" id="MBO0475737.1"/>
    </source>
</evidence>
<dbReference type="InterPro" id="IPR016181">
    <property type="entry name" value="Acyl_CoA_acyltransferase"/>
</dbReference>
<dbReference type="CDD" id="cd04301">
    <property type="entry name" value="NAT_SF"/>
    <property type="match status" value="1"/>
</dbReference>
<accession>A0ABS3HPR6</accession>
<keyword evidence="5" id="KW-1185">Reference proteome</keyword>
<dbReference type="InterPro" id="IPR000182">
    <property type="entry name" value="GNAT_dom"/>
</dbReference>
<evidence type="ECO:0000256" key="2">
    <source>
        <dbReference type="ARBA" id="ARBA00023315"/>
    </source>
</evidence>
<evidence type="ECO:0000313" key="5">
    <source>
        <dbReference type="Proteomes" id="UP000664857"/>
    </source>
</evidence>
<feature type="domain" description="N-acetyltransferase" evidence="3">
    <location>
        <begin position="3"/>
        <end position="161"/>
    </location>
</feature>
<dbReference type="SUPFAM" id="SSF55729">
    <property type="entry name" value="Acyl-CoA N-acyltransferases (Nat)"/>
    <property type="match status" value="1"/>
</dbReference>
<keyword evidence="2" id="KW-0012">Acyltransferase</keyword>
<gene>
    <name evidence="4" type="ORF">DOK76_01565</name>
</gene>
<name>A0ABS3HPR6_9ENTE</name>
<dbReference type="RefSeq" id="WP_206964491.1">
    <property type="nucleotide sequence ID" value="NZ_JAFLVX010000005.1"/>
</dbReference>
<dbReference type="Pfam" id="PF00583">
    <property type="entry name" value="Acetyltransf_1"/>
    <property type="match status" value="1"/>
</dbReference>